<evidence type="ECO:0000313" key="2">
    <source>
        <dbReference type="Proteomes" id="UP000800082"/>
    </source>
</evidence>
<keyword evidence="2" id="KW-1185">Reference proteome</keyword>
<protein>
    <submittedName>
        <fullName evidence="1">Uncharacterized protein</fullName>
    </submittedName>
</protein>
<dbReference type="Proteomes" id="UP000800082">
    <property type="component" value="Unassembled WGS sequence"/>
</dbReference>
<dbReference type="EMBL" id="ML978957">
    <property type="protein sequence ID" value="KAF1933593.1"/>
    <property type="molecule type" value="Genomic_DNA"/>
</dbReference>
<organism evidence="1 2">
    <name type="scientific">Didymella exigua CBS 183.55</name>
    <dbReference type="NCBI Taxonomy" id="1150837"/>
    <lineage>
        <taxon>Eukaryota</taxon>
        <taxon>Fungi</taxon>
        <taxon>Dikarya</taxon>
        <taxon>Ascomycota</taxon>
        <taxon>Pezizomycotina</taxon>
        <taxon>Dothideomycetes</taxon>
        <taxon>Pleosporomycetidae</taxon>
        <taxon>Pleosporales</taxon>
        <taxon>Pleosporineae</taxon>
        <taxon>Didymellaceae</taxon>
        <taxon>Didymella</taxon>
    </lineage>
</organism>
<dbReference type="GeneID" id="54345755"/>
<dbReference type="AlphaFoldDB" id="A0A6A5S134"/>
<reference evidence="1" key="1">
    <citation type="journal article" date="2020" name="Stud. Mycol.">
        <title>101 Dothideomycetes genomes: a test case for predicting lifestyles and emergence of pathogens.</title>
        <authorList>
            <person name="Haridas S."/>
            <person name="Albert R."/>
            <person name="Binder M."/>
            <person name="Bloem J."/>
            <person name="Labutti K."/>
            <person name="Salamov A."/>
            <person name="Andreopoulos B."/>
            <person name="Baker S."/>
            <person name="Barry K."/>
            <person name="Bills G."/>
            <person name="Bluhm B."/>
            <person name="Cannon C."/>
            <person name="Castanera R."/>
            <person name="Culley D."/>
            <person name="Daum C."/>
            <person name="Ezra D."/>
            <person name="Gonzalez J."/>
            <person name="Henrissat B."/>
            <person name="Kuo A."/>
            <person name="Liang C."/>
            <person name="Lipzen A."/>
            <person name="Lutzoni F."/>
            <person name="Magnuson J."/>
            <person name="Mondo S."/>
            <person name="Nolan M."/>
            <person name="Ohm R."/>
            <person name="Pangilinan J."/>
            <person name="Park H.-J."/>
            <person name="Ramirez L."/>
            <person name="Alfaro M."/>
            <person name="Sun H."/>
            <person name="Tritt A."/>
            <person name="Yoshinaga Y."/>
            <person name="Zwiers L.-H."/>
            <person name="Turgeon B."/>
            <person name="Goodwin S."/>
            <person name="Spatafora J."/>
            <person name="Crous P."/>
            <person name="Grigoriev I."/>
        </authorList>
    </citation>
    <scope>NUCLEOTIDE SEQUENCE</scope>
    <source>
        <strain evidence="1">CBS 183.55</strain>
    </source>
</reference>
<gene>
    <name evidence="1" type="ORF">M421DRAFT_200664</name>
</gene>
<dbReference type="OrthoDB" id="10609978at2759"/>
<accession>A0A6A5S134</accession>
<dbReference type="RefSeq" id="XP_033453841.1">
    <property type="nucleotide sequence ID" value="XM_033588108.1"/>
</dbReference>
<evidence type="ECO:0000313" key="1">
    <source>
        <dbReference type="EMBL" id="KAF1933593.1"/>
    </source>
</evidence>
<sequence length="153" mass="16856">MMIVPIASNKARLGRLSQAKPPHLSAPEISHCSFVRILGEAPRSRPDPGQVWASSDCIPDPPHSPPVPPFTAVQMAYPSPVYANPRRYSLKPLSRTTSVAFAHHRLAACESDVPCSICCMSIGLDLRTWSLYPRLFLLHNSRHPCPVTGHIED</sequence>
<proteinExistence type="predicted"/>
<name>A0A6A5S134_9PLEO</name>